<dbReference type="EMBL" id="JAEQNA010000006">
    <property type="protein sequence ID" value="MBL0421944.1"/>
    <property type="molecule type" value="Genomic_DNA"/>
</dbReference>
<dbReference type="Pfam" id="PF03401">
    <property type="entry name" value="TctC"/>
    <property type="match status" value="1"/>
</dbReference>
<feature type="region of interest" description="Disordered" evidence="2">
    <location>
        <begin position="1"/>
        <end position="21"/>
    </location>
</feature>
<sequence length="349" mass="36952">MKHTFDLACGTDSAPANKRRRSGLRRRAAMVLLAAASSMLAWSGPAAAQASNYPNRPIRMVVPFPAGESIDVIARIIAERWSTALGQNIVVENRGGAGGMIGTDQVAKSAPDGYTLLMGNVGGLSIIPATNAKTPYNLMRDFAPVSQVSNVPFFMFVSAQTPFTNAQGVVDYAKKNPGKLNFASTGIGSGVHLAGELFKNVAGVDIVHVPYKGVSLALPELIAGNVQLVFYPITFLPQVKDGKLRPLMITADRRSTALPDVPTAAEAGMPRMLAGSWHAVVAPAGTPPEVLDKLHKTLSGVLKDPAVRDKMMSFGAEPIGSSPTELKKFLETELETWRSAASAAGVKFE</sequence>
<dbReference type="RefSeq" id="WP_201685023.1">
    <property type="nucleotide sequence ID" value="NZ_JAEQNA010000006.1"/>
</dbReference>
<feature type="chain" id="PRO_5037390640" evidence="3">
    <location>
        <begin position="49"/>
        <end position="349"/>
    </location>
</feature>
<evidence type="ECO:0000313" key="5">
    <source>
        <dbReference type="Proteomes" id="UP000613011"/>
    </source>
</evidence>
<dbReference type="SUPFAM" id="SSF53850">
    <property type="entry name" value="Periplasmic binding protein-like II"/>
    <property type="match status" value="1"/>
</dbReference>
<dbReference type="PANTHER" id="PTHR42928">
    <property type="entry name" value="TRICARBOXYLATE-BINDING PROTEIN"/>
    <property type="match status" value="1"/>
</dbReference>
<dbReference type="Proteomes" id="UP000613011">
    <property type="component" value="Unassembled WGS sequence"/>
</dbReference>
<keyword evidence="5" id="KW-1185">Reference proteome</keyword>
<dbReference type="Gene3D" id="3.40.190.150">
    <property type="entry name" value="Bordetella uptake gene, domain 1"/>
    <property type="match status" value="1"/>
</dbReference>
<evidence type="ECO:0000256" key="1">
    <source>
        <dbReference type="ARBA" id="ARBA00006987"/>
    </source>
</evidence>
<dbReference type="InterPro" id="IPR042100">
    <property type="entry name" value="Bug_dom1"/>
</dbReference>
<dbReference type="PIRSF" id="PIRSF017082">
    <property type="entry name" value="YflP"/>
    <property type="match status" value="1"/>
</dbReference>
<protein>
    <submittedName>
        <fullName evidence="4">Tripartite tricarboxylate transporter substrate binding protein</fullName>
    </submittedName>
</protein>
<name>A0A936ZIB3_9BURK</name>
<evidence type="ECO:0000256" key="3">
    <source>
        <dbReference type="SAM" id="SignalP"/>
    </source>
</evidence>
<dbReference type="PANTHER" id="PTHR42928:SF5">
    <property type="entry name" value="BLR1237 PROTEIN"/>
    <property type="match status" value="1"/>
</dbReference>
<feature type="signal peptide" evidence="3">
    <location>
        <begin position="1"/>
        <end position="48"/>
    </location>
</feature>
<reference evidence="4" key="1">
    <citation type="submission" date="2021-01" db="EMBL/GenBank/DDBJ databases">
        <title>Ramlibacter sp. strain AW1 16S ribosomal RNA gene Genome sequencing and assembly.</title>
        <authorList>
            <person name="Kang M."/>
        </authorList>
    </citation>
    <scope>NUCLEOTIDE SEQUENCE</scope>
    <source>
        <strain evidence="4">AW1</strain>
    </source>
</reference>
<comment type="similarity">
    <text evidence="1">Belongs to the UPF0065 (bug) family.</text>
</comment>
<organism evidence="4 5">
    <name type="scientific">Ramlibacter aurantiacus</name>
    <dbReference type="NCBI Taxonomy" id="2801330"/>
    <lineage>
        <taxon>Bacteria</taxon>
        <taxon>Pseudomonadati</taxon>
        <taxon>Pseudomonadota</taxon>
        <taxon>Betaproteobacteria</taxon>
        <taxon>Burkholderiales</taxon>
        <taxon>Comamonadaceae</taxon>
        <taxon>Ramlibacter</taxon>
    </lineage>
</organism>
<dbReference type="AlphaFoldDB" id="A0A936ZIB3"/>
<dbReference type="InterPro" id="IPR005064">
    <property type="entry name" value="BUG"/>
</dbReference>
<evidence type="ECO:0000256" key="2">
    <source>
        <dbReference type="SAM" id="MobiDB-lite"/>
    </source>
</evidence>
<evidence type="ECO:0000313" key="4">
    <source>
        <dbReference type="EMBL" id="MBL0421944.1"/>
    </source>
</evidence>
<dbReference type="CDD" id="cd13578">
    <property type="entry name" value="PBP2_Bug27"/>
    <property type="match status" value="1"/>
</dbReference>
<accession>A0A936ZIB3</accession>
<keyword evidence="3" id="KW-0732">Signal</keyword>
<comment type="caution">
    <text evidence="4">The sequence shown here is derived from an EMBL/GenBank/DDBJ whole genome shotgun (WGS) entry which is preliminary data.</text>
</comment>
<dbReference type="Gene3D" id="3.40.190.10">
    <property type="entry name" value="Periplasmic binding protein-like II"/>
    <property type="match status" value="1"/>
</dbReference>
<gene>
    <name evidence="4" type="ORF">JI739_16460</name>
</gene>
<proteinExistence type="inferred from homology"/>